<dbReference type="EMBL" id="CALYLO010000001">
    <property type="protein sequence ID" value="CAH8243568.1"/>
    <property type="molecule type" value="Genomic_DNA"/>
</dbReference>
<comment type="caution">
    <text evidence="1">The sequence shown here is derived from an EMBL/GenBank/DDBJ whole genome shotgun (WGS) entry which is preliminary data.</text>
</comment>
<reference evidence="1" key="1">
    <citation type="submission" date="2022-06" db="EMBL/GenBank/DDBJ databases">
        <authorList>
            <person name="Dietemann V."/>
            <person name="Ory F."/>
            <person name="Dainat B."/>
            <person name="Oberhansli S."/>
        </authorList>
    </citation>
    <scope>NUCLEOTIDE SEQUENCE</scope>
    <source>
        <strain evidence="1">Ena-SAMPLE-TAB-26-04-2022-14:26:32:270-5432</strain>
    </source>
</reference>
<accession>A0ABM9FWL5</accession>
<gene>
    <name evidence="1" type="ORF">WJ0W_000808</name>
</gene>
<keyword evidence="2" id="KW-1185">Reference proteome</keyword>
<dbReference type="Proteomes" id="UP001154322">
    <property type="component" value="Unassembled WGS sequence"/>
</dbReference>
<dbReference type="RefSeq" id="WP_213428908.1">
    <property type="nucleotide sequence ID" value="NZ_AP031286.1"/>
</dbReference>
<organism evidence="1 2">
    <name type="scientific">Paenibacillus melissococcoides</name>
    <dbReference type="NCBI Taxonomy" id="2912268"/>
    <lineage>
        <taxon>Bacteria</taxon>
        <taxon>Bacillati</taxon>
        <taxon>Bacillota</taxon>
        <taxon>Bacilli</taxon>
        <taxon>Bacillales</taxon>
        <taxon>Paenibacillaceae</taxon>
        <taxon>Paenibacillus</taxon>
    </lineage>
</organism>
<protein>
    <submittedName>
        <fullName evidence="1">Uncharacterized protein</fullName>
    </submittedName>
</protein>
<sequence>MTTTANTEIVAERDIELYEENIKLGFQKLNNLFKQNPYLKEVLWKSLAMFFQRKATVADKDINEYIEDIFGEHTGQTIASLLADRNSNYDEYLTDNREYFIALKNSFYFDFTCYAASLGGSPFSLTKFAPASNNSKIVRISRADGQYFDVEINENNIISVMMNISIYLESYFDKSDFDDRKRKQIETLANQLKTFATGDDHE</sequence>
<name>A0ABM9FWL5_9BACL</name>
<proteinExistence type="predicted"/>
<evidence type="ECO:0000313" key="2">
    <source>
        <dbReference type="Proteomes" id="UP001154322"/>
    </source>
</evidence>
<evidence type="ECO:0000313" key="1">
    <source>
        <dbReference type="EMBL" id="CAH8243568.1"/>
    </source>
</evidence>